<keyword evidence="3" id="KW-1185">Reference proteome</keyword>
<feature type="region of interest" description="Disordered" evidence="1">
    <location>
        <begin position="1"/>
        <end position="52"/>
    </location>
</feature>
<feature type="compositionally biased region" description="Basic and acidic residues" evidence="1">
    <location>
        <begin position="11"/>
        <end position="31"/>
    </location>
</feature>
<organism evidence="2 3">
    <name type="scientific">Brassica carinata</name>
    <name type="common">Ethiopian mustard</name>
    <name type="synonym">Abyssinian cabbage</name>
    <dbReference type="NCBI Taxonomy" id="52824"/>
    <lineage>
        <taxon>Eukaryota</taxon>
        <taxon>Viridiplantae</taxon>
        <taxon>Streptophyta</taxon>
        <taxon>Embryophyta</taxon>
        <taxon>Tracheophyta</taxon>
        <taxon>Spermatophyta</taxon>
        <taxon>Magnoliopsida</taxon>
        <taxon>eudicotyledons</taxon>
        <taxon>Gunneridae</taxon>
        <taxon>Pentapetalae</taxon>
        <taxon>rosids</taxon>
        <taxon>malvids</taxon>
        <taxon>Brassicales</taxon>
        <taxon>Brassicaceae</taxon>
        <taxon>Brassiceae</taxon>
        <taxon>Brassica</taxon>
    </lineage>
</organism>
<accession>A0A8X7P5V4</accession>
<evidence type="ECO:0000313" key="3">
    <source>
        <dbReference type="Proteomes" id="UP000886595"/>
    </source>
</evidence>
<gene>
    <name evidence="2" type="ORF">Bca52824_093341</name>
</gene>
<evidence type="ECO:0000256" key="1">
    <source>
        <dbReference type="SAM" id="MobiDB-lite"/>
    </source>
</evidence>
<proteinExistence type="predicted"/>
<reference evidence="2 3" key="1">
    <citation type="submission" date="2020-02" db="EMBL/GenBank/DDBJ databases">
        <authorList>
            <person name="Ma Q."/>
            <person name="Huang Y."/>
            <person name="Song X."/>
            <person name="Pei D."/>
        </authorList>
    </citation>
    <scope>NUCLEOTIDE SEQUENCE [LARGE SCALE GENOMIC DNA]</scope>
    <source>
        <strain evidence="2">Sxm20200214</strain>
        <tissue evidence="2">Leaf</tissue>
    </source>
</reference>
<dbReference type="Proteomes" id="UP000886595">
    <property type="component" value="Unassembled WGS sequence"/>
</dbReference>
<name>A0A8X7P5V4_BRACI</name>
<dbReference type="AlphaFoldDB" id="A0A8X7P5V4"/>
<sequence length="78" mass="8553">MYSMIFGGESNAKKEVEERNNMKDDVGKVEGVKTQSLEPKGKGKVDQDEPEAELVVGDVSSEIEPKGKGKVDQRLCLL</sequence>
<evidence type="ECO:0000313" key="2">
    <source>
        <dbReference type="EMBL" id="KAG2244822.1"/>
    </source>
</evidence>
<comment type="caution">
    <text evidence="2">The sequence shown here is derived from an EMBL/GenBank/DDBJ whole genome shotgun (WGS) entry which is preliminary data.</text>
</comment>
<dbReference type="EMBL" id="JAAMPC010000053">
    <property type="protein sequence ID" value="KAG2244822.1"/>
    <property type="molecule type" value="Genomic_DNA"/>
</dbReference>
<protein>
    <submittedName>
        <fullName evidence="2">Uncharacterized protein</fullName>
    </submittedName>
</protein>